<comment type="subunit">
    <text evidence="1">Forms a complex with the RNAP catalytic core and with free principal sigma factors.</text>
</comment>
<feature type="binding site" evidence="1">
    <location>
        <position position="19"/>
    </location>
    <ligand>
        <name>Zn(2+)</name>
        <dbReference type="ChEBI" id="CHEBI:29105"/>
    </ligand>
</feature>
<name>A0A2P8E3J3_9ACTN</name>
<evidence type="ECO:0000313" key="3">
    <source>
        <dbReference type="Proteomes" id="UP000243528"/>
    </source>
</evidence>
<comment type="function">
    <text evidence="1">Binds to RNA polymerase (RNAP), stimulating transcription from principal, but not alternative sigma factor promoters.</text>
</comment>
<dbReference type="InterPro" id="IPR038638">
    <property type="entry name" value="RbpA_sf"/>
</dbReference>
<dbReference type="InterPro" id="IPR025182">
    <property type="entry name" value="RNApol-bd_RbpA"/>
</dbReference>
<keyword evidence="1" id="KW-0805">Transcription regulation</keyword>
<organism evidence="2 3">
    <name type="scientific">Haloactinopolyspora alba</name>
    <dbReference type="NCBI Taxonomy" id="648780"/>
    <lineage>
        <taxon>Bacteria</taxon>
        <taxon>Bacillati</taxon>
        <taxon>Actinomycetota</taxon>
        <taxon>Actinomycetes</taxon>
        <taxon>Jiangellales</taxon>
        <taxon>Jiangellaceae</taxon>
        <taxon>Haloactinopolyspora</taxon>
    </lineage>
</organism>
<comment type="cofactor">
    <cofactor evidence="1">
        <name>Zn(2+)</name>
        <dbReference type="ChEBI" id="CHEBI:29105"/>
    </cofactor>
    <text evidence="1">Bind 1 Zn(2+) per subunit.</text>
</comment>
<proteinExistence type="inferred from homology"/>
<dbReference type="Pfam" id="PF13397">
    <property type="entry name" value="RbpA"/>
    <property type="match status" value="1"/>
</dbReference>
<comment type="caution">
    <text evidence="2">The sequence shown here is derived from an EMBL/GenBank/DDBJ whole genome shotgun (WGS) entry which is preliminary data.</text>
</comment>
<keyword evidence="1" id="KW-0479">Metal-binding</keyword>
<dbReference type="GO" id="GO:0008270">
    <property type="term" value="F:zinc ion binding"/>
    <property type="evidence" value="ECO:0007669"/>
    <property type="project" value="UniProtKB-UniRule"/>
</dbReference>
<dbReference type="HAMAP" id="MF_01483">
    <property type="entry name" value="RbpA"/>
    <property type="match status" value="1"/>
</dbReference>
<keyword evidence="1" id="KW-0804">Transcription</keyword>
<evidence type="ECO:0000256" key="1">
    <source>
        <dbReference type="HAMAP-Rule" id="MF_01483"/>
    </source>
</evidence>
<feature type="binding site" evidence="1">
    <location>
        <position position="44"/>
    </location>
    <ligand>
        <name>Zn(2+)</name>
        <dbReference type="ChEBI" id="CHEBI:29105"/>
    </ligand>
</feature>
<dbReference type="Proteomes" id="UP000243528">
    <property type="component" value="Unassembled WGS sequence"/>
</dbReference>
<gene>
    <name evidence="1" type="primary">rbpA</name>
    <name evidence="2" type="ORF">CLV30_10647</name>
</gene>
<dbReference type="EMBL" id="PYGE01000006">
    <property type="protein sequence ID" value="PSL04045.1"/>
    <property type="molecule type" value="Genomic_DNA"/>
</dbReference>
<feature type="binding site" evidence="1">
    <location>
        <position position="41"/>
    </location>
    <ligand>
        <name>Zn(2+)</name>
        <dbReference type="ChEBI" id="CHEBI:29105"/>
    </ligand>
</feature>
<dbReference type="GO" id="GO:0045893">
    <property type="term" value="P:positive regulation of DNA-templated transcription"/>
    <property type="evidence" value="ECO:0007669"/>
    <property type="project" value="UniProtKB-UniRule"/>
</dbReference>
<dbReference type="AlphaFoldDB" id="A0A2P8E3J3"/>
<reference evidence="2 3" key="1">
    <citation type="submission" date="2018-03" db="EMBL/GenBank/DDBJ databases">
        <title>Genomic Encyclopedia of Archaeal and Bacterial Type Strains, Phase II (KMG-II): from individual species to whole genera.</title>
        <authorList>
            <person name="Goeker M."/>
        </authorList>
    </citation>
    <scope>NUCLEOTIDE SEQUENCE [LARGE SCALE GENOMIC DNA]</scope>
    <source>
        <strain evidence="2 3">DSM 45211</strain>
    </source>
</reference>
<dbReference type="GO" id="GO:0001000">
    <property type="term" value="F:bacterial-type RNA polymerase core enzyme binding"/>
    <property type="evidence" value="ECO:0007669"/>
    <property type="project" value="UniProtKB-UniRule"/>
</dbReference>
<feature type="binding site" evidence="1">
    <location>
        <position position="23"/>
    </location>
    <ligand>
        <name>Zn(2+)</name>
        <dbReference type="ChEBI" id="CHEBI:29105"/>
    </ligand>
</feature>
<evidence type="ECO:0000313" key="2">
    <source>
        <dbReference type="EMBL" id="PSL04045.1"/>
    </source>
</evidence>
<protein>
    <recommendedName>
        <fullName evidence="1">RNA polymerase-binding protein RbpA</fullName>
    </recommendedName>
</protein>
<keyword evidence="1" id="KW-0862">Zinc</keyword>
<sequence>MGEAERGDTAPRRRVSYFCEHGHESAPSFAADAEIPDSWDCVRCGLPASQDREHPPTAPRVEPYKSHLAYVKERRSDEDGAALLEEALQALRQRRNL</sequence>
<comment type="similarity">
    <text evidence="1">Belongs to the RNA polymerase-binding protein RbpA family.</text>
</comment>
<keyword evidence="3" id="KW-1185">Reference proteome</keyword>
<accession>A0A2P8E3J3</accession>
<dbReference type="Gene3D" id="2.20.28.270">
    <property type="entry name" value="RNA polymerase-binding protein A"/>
    <property type="match status" value="1"/>
</dbReference>